<feature type="domain" description="PPM-type phosphatase" evidence="2">
    <location>
        <begin position="11"/>
        <end position="221"/>
    </location>
</feature>
<dbReference type="InterPro" id="IPR001932">
    <property type="entry name" value="PPM-type_phosphatase-like_dom"/>
</dbReference>
<feature type="region of interest" description="Disordered" evidence="1">
    <location>
        <begin position="1"/>
        <end position="21"/>
    </location>
</feature>
<dbReference type="KEGG" id="bic:LMTR13_07760"/>
<proteinExistence type="predicted"/>
<organism evidence="3 4">
    <name type="scientific">Bradyrhizobium icense</name>
    <dbReference type="NCBI Taxonomy" id="1274631"/>
    <lineage>
        <taxon>Bacteria</taxon>
        <taxon>Pseudomonadati</taxon>
        <taxon>Pseudomonadota</taxon>
        <taxon>Alphaproteobacteria</taxon>
        <taxon>Hyphomicrobiales</taxon>
        <taxon>Nitrobacteraceae</taxon>
        <taxon>Bradyrhizobium</taxon>
    </lineage>
</organism>
<dbReference type="AlphaFoldDB" id="A0A1B1UBF6"/>
<dbReference type="Gene3D" id="3.60.40.10">
    <property type="entry name" value="PPM-type phosphatase domain"/>
    <property type="match status" value="1"/>
</dbReference>
<gene>
    <name evidence="3" type="ORF">LMTR13_07760</name>
</gene>
<dbReference type="Pfam" id="PF13672">
    <property type="entry name" value="PP2C_2"/>
    <property type="match status" value="1"/>
</dbReference>
<sequence>MSWRIAATSAIGTSHTKNGQPCQDSVRVRVIQTPNGQVLISAVSDGAGSAAHSEIGSRAAVSTATYLIENFLEAGGSVGAIGRDDVLSWLAQIQTAISSFALESGASTRQFACTLLVAVIAPEEAVFFQVGDGAMVVREEGDEGWSYIFWPQHGEYINSTNFITASNAADVIEFAAVSRRIESFSAFSDGIENLVLHYATKSVHDPFFNNMIAPVREALNEGLDDGLSASLLNYLNSERVCARTDDDKSLVLATRYEPTLPSADAAS</sequence>
<evidence type="ECO:0000259" key="2">
    <source>
        <dbReference type="Pfam" id="PF13672"/>
    </source>
</evidence>
<protein>
    <recommendedName>
        <fullName evidence="2">PPM-type phosphatase domain-containing protein</fullName>
    </recommendedName>
</protein>
<dbReference type="STRING" id="1274631.LMTR13_07760"/>
<dbReference type="SUPFAM" id="SSF81606">
    <property type="entry name" value="PP2C-like"/>
    <property type="match status" value="1"/>
</dbReference>
<dbReference type="Proteomes" id="UP000092839">
    <property type="component" value="Chromosome"/>
</dbReference>
<reference evidence="3 4" key="1">
    <citation type="submission" date="2016-07" db="EMBL/GenBank/DDBJ databases">
        <title>Complete genome sequence of Bradyrhizobium icense LMTR 13T, a potential inoculant strain isolated from lima bean (Phaseolus lunatus) in Peru.</title>
        <authorList>
            <person name="Ormeno-Orrillo E."/>
            <person name="Duran D."/>
            <person name="Rogel M.A."/>
            <person name="Rey L."/>
            <person name="Imperial J."/>
            <person name="Ruiz-Argueso T."/>
            <person name="Martinez-Romero E."/>
        </authorList>
    </citation>
    <scope>NUCLEOTIDE SEQUENCE [LARGE SCALE GENOMIC DNA]</scope>
    <source>
        <strain evidence="3 4">LMTR 13</strain>
    </source>
</reference>
<accession>A0A1B1UBF6</accession>
<dbReference type="OrthoDB" id="9805674at2"/>
<evidence type="ECO:0000256" key="1">
    <source>
        <dbReference type="SAM" id="MobiDB-lite"/>
    </source>
</evidence>
<evidence type="ECO:0000313" key="4">
    <source>
        <dbReference type="Proteomes" id="UP000092839"/>
    </source>
</evidence>
<dbReference type="RefSeq" id="WP_065727381.1">
    <property type="nucleotide sequence ID" value="NZ_CP016428.1"/>
</dbReference>
<keyword evidence="4" id="KW-1185">Reference proteome</keyword>
<feature type="compositionally biased region" description="Polar residues" evidence="1">
    <location>
        <begin position="10"/>
        <end position="21"/>
    </location>
</feature>
<name>A0A1B1UBF6_9BRAD</name>
<evidence type="ECO:0000313" key="3">
    <source>
        <dbReference type="EMBL" id="ANW00095.1"/>
    </source>
</evidence>
<dbReference type="EMBL" id="CP016428">
    <property type="protein sequence ID" value="ANW00095.1"/>
    <property type="molecule type" value="Genomic_DNA"/>
</dbReference>
<dbReference type="InterPro" id="IPR036457">
    <property type="entry name" value="PPM-type-like_dom_sf"/>
</dbReference>